<sequence>MIPFISRIFDIDICSEVTSTSLGSIRGYCPEMCRVGGCGASLSSYGRPDTDWPDLYRWQYLLGLTGNYRVIFPRLGCGQTLYIPVDNFVFPERPGWSNGSYTLNFCNNTHTAYMRYGYSEMGSGMVAWGPQGDCETRIQIAPTFDADRVFVGIGIASWPHSEPQPGSALATLICHTDGELICPQGQSLRVLEDSTVGAYSHFGATAGERIYNFPSTAIPLLDMRFSTCGSQLDARLSVYRYPNSIHGGRVTIPDSVETPCPSGGGTQLELATPLNSNEYFLVVEGPGSSEGSYRLAVDCWFPSIQCGDVVEGSTDGLPSYFGGVSGERIWNFVSDVSRTVTFDACGSNVDSDLRLFDQQMQELAYNDYWNTTQCGYNARIVHSVAPNQVFLVLLEGFQAAAGNFSLRVTCNP</sequence>
<dbReference type="AlphaFoldDB" id="A0A7S2B3R2"/>
<name>A0A7S2B3R2_9DINO</name>
<gene>
    <name evidence="1" type="ORF">AAND1436_LOCUS8856</name>
</gene>
<protein>
    <submittedName>
        <fullName evidence="1">Uncharacterized protein</fullName>
    </submittedName>
</protein>
<proteinExistence type="predicted"/>
<reference evidence="1" key="1">
    <citation type="submission" date="2021-01" db="EMBL/GenBank/DDBJ databases">
        <authorList>
            <person name="Corre E."/>
            <person name="Pelletier E."/>
            <person name="Niang G."/>
            <person name="Scheremetjew M."/>
            <person name="Finn R."/>
            <person name="Kale V."/>
            <person name="Holt S."/>
            <person name="Cochrane G."/>
            <person name="Meng A."/>
            <person name="Brown T."/>
            <person name="Cohen L."/>
        </authorList>
    </citation>
    <scope>NUCLEOTIDE SEQUENCE</scope>
    <source>
        <strain evidence="1">CCMP2222</strain>
    </source>
</reference>
<accession>A0A7S2B3R2</accession>
<organism evidence="1">
    <name type="scientific">Alexandrium andersonii</name>
    <dbReference type="NCBI Taxonomy" id="327968"/>
    <lineage>
        <taxon>Eukaryota</taxon>
        <taxon>Sar</taxon>
        <taxon>Alveolata</taxon>
        <taxon>Dinophyceae</taxon>
        <taxon>Gonyaulacales</taxon>
        <taxon>Pyrocystaceae</taxon>
        <taxon>Alexandrium</taxon>
    </lineage>
</organism>
<dbReference type="EMBL" id="HBGQ01017782">
    <property type="protein sequence ID" value="CAD9385758.1"/>
    <property type="molecule type" value="Transcribed_RNA"/>
</dbReference>
<evidence type="ECO:0000313" key="1">
    <source>
        <dbReference type="EMBL" id="CAD9385758.1"/>
    </source>
</evidence>